<dbReference type="AlphaFoldDB" id="R4K9J2"/>
<keyword evidence="2" id="KW-1185">Reference proteome</keyword>
<accession>R4K9J2</accession>
<evidence type="ECO:0000313" key="2">
    <source>
        <dbReference type="Proteomes" id="UP000013523"/>
    </source>
</evidence>
<dbReference type="KEGG" id="cpas:Clopa_1325"/>
<dbReference type="OrthoDB" id="2656750at2"/>
<dbReference type="eggNOG" id="ENOG50327CG">
    <property type="taxonomic scope" value="Bacteria"/>
</dbReference>
<sequence length="95" mass="10889">MASYIVVTSVDKNSKDFGDFLEVIENCSSFSWHFPRSSVWFIKSSLSTEDITDRIADSFNTDDESFIVVEIKNNIQGWLTDDEWDVINNNILTGK</sequence>
<evidence type="ECO:0000313" key="1">
    <source>
        <dbReference type="EMBL" id="AGK96310.1"/>
    </source>
</evidence>
<reference evidence="1 2" key="1">
    <citation type="submission" date="2012-01" db="EMBL/GenBank/DDBJ databases">
        <title>Complete sequence of chromosome of Clostridium pasteurianum BC1.</title>
        <authorList>
            <consortium name="US DOE Joint Genome Institute"/>
            <person name="Lucas S."/>
            <person name="Han J."/>
            <person name="Lapidus A."/>
            <person name="Cheng J.-F."/>
            <person name="Goodwin L."/>
            <person name="Pitluck S."/>
            <person name="Peters L."/>
            <person name="Mikhailova N."/>
            <person name="Teshima H."/>
            <person name="Detter J.C."/>
            <person name="Han C."/>
            <person name="Tapia R."/>
            <person name="Land M."/>
            <person name="Hauser L."/>
            <person name="Kyrpides N."/>
            <person name="Ivanova N."/>
            <person name="Pagani I."/>
            <person name="Dunn J."/>
            <person name="Taghavi S."/>
            <person name="Francis A."/>
            <person name="van der Lelie D."/>
            <person name="Woyke T."/>
        </authorList>
    </citation>
    <scope>NUCLEOTIDE SEQUENCE [LARGE SCALE GENOMIC DNA]</scope>
    <source>
        <strain evidence="1 2">BC1</strain>
    </source>
</reference>
<evidence type="ECO:0008006" key="3">
    <source>
        <dbReference type="Google" id="ProtNLM"/>
    </source>
</evidence>
<dbReference type="PATRIC" id="fig|86416.3.peg.1326"/>
<dbReference type="EMBL" id="CP003261">
    <property type="protein sequence ID" value="AGK96310.1"/>
    <property type="molecule type" value="Genomic_DNA"/>
</dbReference>
<organism evidence="1 2">
    <name type="scientific">Clostridium pasteurianum BC1</name>
    <dbReference type="NCBI Taxonomy" id="86416"/>
    <lineage>
        <taxon>Bacteria</taxon>
        <taxon>Bacillati</taxon>
        <taxon>Bacillota</taxon>
        <taxon>Clostridia</taxon>
        <taxon>Eubacteriales</taxon>
        <taxon>Clostridiaceae</taxon>
        <taxon>Clostridium</taxon>
    </lineage>
</organism>
<name>R4K9J2_CLOPA</name>
<dbReference type="HOGENOM" id="CLU_179928_3_0_9"/>
<proteinExistence type="predicted"/>
<protein>
    <recommendedName>
        <fullName evidence="3">SinR family protein</fullName>
    </recommendedName>
</protein>
<dbReference type="Proteomes" id="UP000013523">
    <property type="component" value="Chromosome"/>
</dbReference>
<dbReference type="RefSeq" id="WP_015614633.1">
    <property type="nucleotide sequence ID" value="NC_021182.1"/>
</dbReference>
<gene>
    <name evidence="1" type="ORF">Clopa_1325</name>
</gene>